<organism evidence="1 2">
    <name type="scientific">Ensete ventricosum</name>
    <name type="common">Abyssinian banana</name>
    <name type="synonym">Musa ensete</name>
    <dbReference type="NCBI Taxonomy" id="4639"/>
    <lineage>
        <taxon>Eukaryota</taxon>
        <taxon>Viridiplantae</taxon>
        <taxon>Streptophyta</taxon>
        <taxon>Embryophyta</taxon>
        <taxon>Tracheophyta</taxon>
        <taxon>Spermatophyta</taxon>
        <taxon>Magnoliopsida</taxon>
        <taxon>Liliopsida</taxon>
        <taxon>Zingiberales</taxon>
        <taxon>Musaceae</taxon>
        <taxon>Ensete</taxon>
    </lineage>
</organism>
<dbReference type="EMBL" id="AMZH03010177">
    <property type="protein sequence ID" value="RRT55242.1"/>
    <property type="molecule type" value="Genomic_DNA"/>
</dbReference>
<proteinExistence type="predicted"/>
<dbReference type="AlphaFoldDB" id="A0A426YU43"/>
<evidence type="ECO:0000313" key="2">
    <source>
        <dbReference type="Proteomes" id="UP000287651"/>
    </source>
</evidence>
<comment type="caution">
    <text evidence="1">The sequence shown here is derived from an EMBL/GenBank/DDBJ whole genome shotgun (WGS) entry which is preliminary data.</text>
</comment>
<sequence>MSCYGNRLVDGEPLAEKEVETLVWDRDRANLVVYMPRVCGWNSWTPKKEDGVDCVRAIRLAFSCNSDMQWTRRSMWRCKEHRNPKEVAPRRLAVMAGVHIRISLGRMHLKELMEHR</sequence>
<reference evidence="1 2" key="1">
    <citation type="journal article" date="2014" name="Agronomy (Basel)">
        <title>A Draft Genome Sequence for Ensete ventricosum, the Drought-Tolerant Tree Against Hunger.</title>
        <authorList>
            <person name="Harrison J."/>
            <person name="Moore K.A."/>
            <person name="Paszkiewicz K."/>
            <person name="Jones T."/>
            <person name="Grant M."/>
            <person name="Ambacheew D."/>
            <person name="Muzemil S."/>
            <person name="Studholme D.J."/>
        </authorList>
    </citation>
    <scope>NUCLEOTIDE SEQUENCE [LARGE SCALE GENOMIC DNA]</scope>
</reference>
<evidence type="ECO:0000313" key="1">
    <source>
        <dbReference type="EMBL" id="RRT55242.1"/>
    </source>
</evidence>
<name>A0A426YU43_ENSVE</name>
<protein>
    <submittedName>
        <fullName evidence="1">Uncharacterized protein</fullName>
    </submittedName>
</protein>
<gene>
    <name evidence="1" type="ORF">B296_00040559</name>
</gene>
<accession>A0A426YU43</accession>
<dbReference type="Proteomes" id="UP000287651">
    <property type="component" value="Unassembled WGS sequence"/>
</dbReference>